<reference evidence="2" key="1">
    <citation type="journal article" date="2019" name="Int. J. Syst. Evol. Microbiol.">
        <title>The Global Catalogue of Microorganisms (GCM) 10K type strain sequencing project: providing services to taxonomists for standard genome sequencing and annotation.</title>
        <authorList>
            <consortium name="The Broad Institute Genomics Platform"/>
            <consortium name="The Broad Institute Genome Sequencing Center for Infectious Disease"/>
            <person name="Wu L."/>
            <person name="Ma J."/>
        </authorList>
    </citation>
    <scope>NUCLEOTIDE SEQUENCE [LARGE SCALE GENOMIC DNA]</scope>
    <source>
        <strain evidence="2">LMG 24813</strain>
    </source>
</reference>
<dbReference type="Proteomes" id="UP001595848">
    <property type="component" value="Unassembled WGS sequence"/>
</dbReference>
<dbReference type="EMBL" id="JBHSBV010000002">
    <property type="protein sequence ID" value="MFC4200680.1"/>
    <property type="molecule type" value="Genomic_DNA"/>
</dbReference>
<gene>
    <name evidence="1" type="ORF">ACFOY1_06925</name>
</gene>
<dbReference type="RefSeq" id="WP_217964084.1">
    <property type="nucleotide sequence ID" value="NZ_JAHTBN010000003.1"/>
</dbReference>
<evidence type="ECO:0000313" key="1">
    <source>
        <dbReference type="EMBL" id="MFC4200680.1"/>
    </source>
</evidence>
<proteinExistence type="predicted"/>
<keyword evidence="2" id="KW-1185">Reference proteome</keyword>
<comment type="caution">
    <text evidence="1">The sequence shown here is derived from an EMBL/GenBank/DDBJ whole genome shotgun (WGS) entry which is preliminary data.</text>
</comment>
<accession>A0ABV8NXU7</accession>
<name>A0ABV8NXU7_9BURK</name>
<organism evidence="1 2">
    <name type="scientific">Candidimonas humi</name>
    <dbReference type="NCBI Taxonomy" id="683355"/>
    <lineage>
        <taxon>Bacteria</taxon>
        <taxon>Pseudomonadati</taxon>
        <taxon>Pseudomonadota</taxon>
        <taxon>Betaproteobacteria</taxon>
        <taxon>Burkholderiales</taxon>
        <taxon>Alcaligenaceae</taxon>
        <taxon>Candidimonas</taxon>
    </lineage>
</organism>
<protein>
    <recommendedName>
        <fullName evidence="3">SLH domain-containing protein</fullName>
    </recommendedName>
</protein>
<evidence type="ECO:0000313" key="2">
    <source>
        <dbReference type="Proteomes" id="UP001595848"/>
    </source>
</evidence>
<dbReference type="InterPro" id="IPR058630">
    <property type="entry name" value="T4_Y16D"/>
</dbReference>
<dbReference type="Pfam" id="PF26092">
    <property type="entry name" value="T4_Y16D"/>
    <property type="match status" value="1"/>
</dbReference>
<sequence length="82" mass="9125">MNRITHVAILHNDKAHALPAPHRHHDIIRSMGGIHGPDTQGFLDDQGNFLTREEALQVALDAGQVKDPANIRAGRLFSEDLW</sequence>
<evidence type="ECO:0008006" key="3">
    <source>
        <dbReference type="Google" id="ProtNLM"/>
    </source>
</evidence>